<dbReference type="NCBIfam" id="NF001268">
    <property type="entry name" value="PRK00228.1-4"/>
    <property type="match status" value="1"/>
</dbReference>
<dbReference type="Gene3D" id="3.40.1740.10">
    <property type="entry name" value="VC0467-like"/>
    <property type="match status" value="1"/>
</dbReference>
<keyword evidence="4" id="KW-1185">Reference proteome</keyword>
<dbReference type="EMBL" id="JAPWGY010000004">
    <property type="protein sequence ID" value="MCZ4281789.1"/>
    <property type="molecule type" value="Genomic_DNA"/>
</dbReference>
<dbReference type="Proteomes" id="UP001069802">
    <property type="component" value="Unassembled WGS sequence"/>
</dbReference>
<organism evidence="3 4">
    <name type="scientific">Kiloniella laminariae</name>
    <dbReference type="NCBI Taxonomy" id="454162"/>
    <lineage>
        <taxon>Bacteria</taxon>
        <taxon>Pseudomonadati</taxon>
        <taxon>Pseudomonadota</taxon>
        <taxon>Alphaproteobacteria</taxon>
        <taxon>Rhodospirillales</taxon>
        <taxon>Kiloniellaceae</taxon>
        <taxon>Kiloniella</taxon>
    </lineage>
</organism>
<sequence>MTGFQSNGYLTGKLLVSMPQMSDPRFAKSVIYLCAHNEDGAMGLVINQLIKSFSFVDLLQQLEIPATKTAGQIRVHFGGPVECGRGFVLHSSEYQQDGTMNVANSVAMTATVDILSDIANNTGPQSSLLALGYAGWGPGQLDDELQNNGWLVVDPDEDILFGENLMEKWEKAMSKIGVDPGLLSGEAGHA</sequence>
<gene>
    <name evidence="3" type="ORF">O4H49_13440</name>
</gene>
<evidence type="ECO:0000313" key="4">
    <source>
        <dbReference type="Proteomes" id="UP001069802"/>
    </source>
</evidence>
<dbReference type="HAMAP" id="MF_00758">
    <property type="entry name" value="UPF0301"/>
    <property type="match status" value="1"/>
</dbReference>
<comment type="similarity">
    <text evidence="1 2">Belongs to the UPF0301 (AlgH) family.</text>
</comment>
<accession>A0ABT4LL42</accession>
<dbReference type="PANTHER" id="PTHR30327:SF1">
    <property type="entry name" value="UPF0301 PROTEIN YQGE"/>
    <property type="match status" value="1"/>
</dbReference>
<dbReference type="Pfam" id="PF02622">
    <property type="entry name" value="DUF179"/>
    <property type="match status" value="1"/>
</dbReference>
<evidence type="ECO:0000256" key="2">
    <source>
        <dbReference type="HAMAP-Rule" id="MF_00758"/>
    </source>
</evidence>
<dbReference type="PANTHER" id="PTHR30327">
    <property type="entry name" value="UNCHARACTERIZED PROTEIN YQGE"/>
    <property type="match status" value="1"/>
</dbReference>
<reference evidence="3" key="1">
    <citation type="submission" date="2022-12" db="EMBL/GenBank/DDBJ databases">
        <title>Bacterial isolates from different developmental stages of Nematostella vectensis.</title>
        <authorList>
            <person name="Fraune S."/>
        </authorList>
    </citation>
    <scope>NUCLEOTIDE SEQUENCE</scope>
    <source>
        <strain evidence="3">G21630-S1</strain>
    </source>
</reference>
<evidence type="ECO:0000313" key="3">
    <source>
        <dbReference type="EMBL" id="MCZ4281789.1"/>
    </source>
</evidence>
<evidence type="ECO:0000256" key="1">
    <source>
        <dbReference type="ARBA" id="ARBA00009600"/>
    </source>
</evidence>
<protein>
    <recommendedName>
        <fullName evidence="2">UPF0301 protein O4H49_13440</fullName>
    </recommendedName>
</protein>
<dbReference type="SUPFAM" id="SSF143456">
    <property type="entry name" value="VC0467-like"/>
    <property type="match status" value="1"/>
</dbReference>
<dbReference type="InterPro" id="IPR003774">
    <property type="entry name" value="AlgH-like"/>
</dbReference>
<proteinExistence type="inferred from homology"/>
<comment type="caution">
    <text evidence="3">The sequence shown here is derived from an EMBL/GenBank/DDBJ whole genome shotgun (WGS) entry which is preliminary data.</text>
</comment>
<dbReference type="RefSeq" id="WP_269423947.1">
    <property type="nucleotide sequence ID" value="NZ_JAPWGY010000004.1"/>
</dbReference>
<name>A0ABT4LL42_9PROT</name>